<dbReference type="Gene3D" id="3.20.20.450">
    <property type="entry name" value="EAL domain"/>
    <property type="match status" value="1"/>
</dbReference>
<dbReference type="CDD" id="cd01948">
    <property type="entry name" value="EAL"/>
    <property type="match status" value="1"/>
</dbReference>
<name>A0A7W4UZR1_LEIAQ</name>
<dbReference type="InterPro" id="IPR035919">
    <property type="entry name" value="EAL_sf"/>
</dbReference>
<dbReference type="Pfam" id="PF00563">
    <property type="entry name" value="EAL"/>
    <property type="match status" value="1"/>
</dbReference>
<comment type="caution">
    <text evidence="2">The sequence shown here is derived from an EMBL/GenBank/DDBJ whole genome shotgun (WGS) entry which is preliminary data.</text>
</comment>
<dbReference type="PANTHER" id="PTHR33121">
    <property type="entry name" value="CYCLIC DI-GMP PHOSPHODIESTERASE PDEF"/>
    <property type="match status" value="1"/>
</dbReference>
<feature type="domain" description="EAL" evidence="1">
    <location>
        <begin position="10"/>
        <end position="259"/>
    </location>
</feature>
<dbReference type="RefSeq" id="WP_021762800.1">
    <property type="nucleotide sequence ID" value="NZ_JACHVP010000004.1"/>
</dbReference>
<dbReference type="PANTHER" id="PTHR33121:SF70">
    <property type="entry name" value="SIGNALING PROTEIN YKOW"/>
    <property type="match status" value="1"/>
</dbReference>
<proteinExistence type="predicted"/>
<accession>A0A7W4UZR1</accession>
<dbReference type="Proteomes" id="UP000538196">
    <property type="component" value="Unassembled WGS sequence"/>
</dbReference>
<dbReference type="PROSITE" id="PS50883">
    <property type="entry name" value="EAL"/>
    <property type="match status" value="1"/>
</dbReference>
<evidence type="ECO:0000313" key="2">
    <source>
        <dbReference type="EMBL" id="MBB2968596.1"/>
    </source>
</evidence>
<sequence length="261" mass="28880">MSLIRESSSIERLVAELPAAVEDEQIVPFFQPQISVPTGRVVAAELLGRWRHPELGFVPPAVFIPIAESTRAIHQLGRQMLRAGCRAAVSWQRKGRPLDVAVNVAPSQLATEEFYVSVREELDSSGIDPTRLTLEVTEETVIADPALVAERLDRLRDIGVVVSIDDFGAGHSSQSRVIDLRASELKLDRRLVAPDDAERSIATVIDFAHERGIRTVGEGVETRAQLERLRVLGCDRAQGYLIAKPAGEQQFGEWLREYARA</sequence>
<dbReference type="SUPFAM" id="SSF141868">
    <property type="entry name" value="EAL domain-like"/>
    <property type="match status" value="1"/>
</dbReference>
<keyword evidence="3" id="KW-1185">Reference proteome</keyword>
<dbReference type="InterPro" id="IPR050706">
    <property type="entry name" value="Cyclic-di-GMP_PDE-like"/>
</dbReference>
<dbReference type="EMBL" id="JACHVP010000004">
    <property type="protein sequence ID" value="MBB2968596.1"/>
    <property type="molecule type" value="Genomic_DNA"/>
</dbReference>
<reference evidence="2 3" key="1">
    <citation type="submission" date="2020-08" db="EMBL/GenBank/DDBJ databases">
        <title>Sequencing the genomes of 1000 actinobacteria strains.</title>
        <authorList>
            <person name="Klenk H.-P."/>
        </authorList>
    </citation>
    <scope>NUCLEOTIDE SEQUENCE [LARGE SCALE GENOMIC DNA]</scope>
    <source>
        <strain evidence="2 3">DSM 20146</strain>
    </source>
</reference>
<evidence type="ECO:0000313" key="3">
    <source>
        <dbReference type="Proteomes" id="UP000538196"/>
    </source>
</evidence>
<dbReference type="GO" id="GO:0071111">
    <property type="term" value="F:cyclic-guanylate-specific phosphodiesterase activity"/>
    <property type="evidence" value="ECO:0007669"/>
    <property type="project" value="InterPro"/>
</dbReference>
<dbReference type="InterPro" id="IPR001633">
    <property type="entry name" value="EAL_dom"/>
</dbReference>
<evidence type="ECO:0000259" key="1">
    <source>
        <dbReference type="PROSITE" id="PS50883"/>
    </source>
</evidence>
<organism evidence="2 3">
    <name type="scientific">Leifsonia aquatica</name>
    <name type="common">Corynebacterium aquaticum</name>
    <dbReference type="NCBI Taxonomy" id="144185"/>
    <lineage>
        <taxon>Bacteria</taxon>
        <taxon>Bacillati</taxon>
        <taxon>Actinomycetota</taxon>
        <taxon>Actinomycetes</taxon>
        <taxon>Micrococcales</taxon>
        <taxon>Microbacteriaceae</taxon>
        <taxon>Leifsonia</taxon>
    </lineage>
</organism>
<dbReference type="SMART" id="SM00052">
    <property type="entry name" value="EAL"/>
    <property type="match status" value="1"/>
</dbReference>
<gene>
    <name evidence="2" type="ORF">FHX33_003372</name>
</gene>
<protein>
    <submittedName>
        <fullName evidence="2">EAL domain-containing protein (Putative c-di-GMP-specific phosphodiesterase class I)</fullName>
    </submittedName>
</protein>
<dbReference type="AlphaFoldDB" id="A0A7W4UZR1"/>